<feature type="domain" description="PhoD-like phosphatase" evidence="2">
    <location>
        <begin position="300"/>
        <end position="458"/>
    </location>
</feature>
<accession>A0A5N7CQB8</accession>
<organism evidence="3">
    <name type="scientific">Petromyces alliaceus</name>
    <name type="common">Aspergillus alliaceus</name>
    <dbReference type="NCBI Taxonomy" id="209559"/>
    <lineage>
        <taxon>Eukaryota</taxon>
        <taxon>Fungi</taxon>
        <taxon>Dikarya</taxon>
        <taxon>Ascomycota</taxon>
        <taxon>Pezizomycotina</taxon>
        <taxon>Eurotiomycetes</taxon>
        <taxon>Eurotiomycetidae</taxon>
        <taxon>Eurotiales</taxon>
        <taxon>Aspergillaceae</taxon>
        <taxon>Aspergillus</taxon>
        <taxon>Aspergillus subgen. Circumdati</taxon>
    </lineage>
</organism>
<dbReference type="OrthoDB" id="9999821at2759"/>
<dbReference type="Proteomes" id="UP000326877">
    <property type="component" value="Unassembled WGS sequence"/>
</dbReference>
<evidence type="ECO:0000313" key="3">
    <source>
        <dbReference type="EMBL" id="KAE8395878.1"/>
    </source>
</evidence>
<evidence type="ECO:0000259" key="2">
    <source>
        <dbReference type="Pfam" id="PF19050"/>
    </source>
</evidence>
<dbReference type="InterPro" id="IPR018946">
    <property type="entry name" value="PhoD-like_MPP"/>
</dbReference>
<sequence length="548" mass="62538">MAIIPRQQSLIPLSTDTCCTATQVNFWRFDIDLKMESTDTKWEYMVTGGSFLHRDRAEEGDFNHLSLWKDVLRKQAKTGFHAMIGGGDQIYSDEIYTAGPLVEWTDITDPQERLQYQCTEQLQQECDDWYLDNYIRWYSTKPFAYALSQIPSLNIWDDHDIIDGFGSYAKETMECSVFQAIGALAHKYYLLFQHHLPPSKPELIFHDAYKADSIPDPHYVLGSEPGRTQKQTNYHETYDLLFERVNTELDAAKRSDRPIKHLVLLFGVPLAYPPLTWIENVFEGTVGRSFQRLSEKLNIGKNAVNKFDGSIELLDDLNDHYTSHAHQNERRYLIERIQSMCAAHSVRATILSGDVHLAAVGRFFTSHGGHKPDIEEDFRFINNIISSAIVNAPPPEAMAKLIAQSDKLRLLNPDTEEVLFQLFRPDPTNKRPEGTTVAMPRRNYSIITENSPNNEGRYEGISKLSLRQFFARRGRRPLHFGEANAGKKHQAASEEHGKGNDGSLDVCICVEVDHQYRDGQTEAYGFSIPALKYHGPAIPEPIWPENTV</sequence>
<dbReference type="PANTHER" id="PTHR46689:SF3">
    <property type="entry name" value="PHOD-LIKE PHOSPHATASE DOMAIN-CONTAINING PROTEIN"/>
    <property type="match status" value="1"/>
</dbReference>
<dbReference type="InterPro" id="IPR043904">
    <property type="entry name" value="PhoD_2-like"/>
</dbReference>
<feature type="domain" description="PhoD-like phosphatase" evidence="2">
    <location>
        <begin position="39"/>
        <end position="196"/>
    </location>
</feature>
<evidence type="ECO:0000256" key="1">
    <source>
        <dbReference type="SAM" id="MobiDB-lite"/>
    </source>
</evidence>
<name>A0A5N7CQB8_PETAA</name>
<protein>
    <recommendedName>
        <fullName evidence="2">PhoD-like phosphatase domain-containing protein</fullName>
    </recommendedName>
</protein>
<dbReference type="EMBL" id="ML735217">
    <property type="protein sequence ID" value="KAE8395878.1"/>
    <property type="molecule type" value="Genomic_DNA"/>
</dbReference>
<proteinExistence type="predicted"/>
<feature type="region of interest" description="Disordered" evidence="1">
    <location>
        <begin position="480"/>
        <end position="500"/>
    </location>
</feature>
<reference evidence="3" key="1">
    <citation type="submission" date="2019-04" db="EMBL/GenBank/DDBJ databases">
        <title>Friends and foes A comparative genomics studyof 23 Aspergillus species from section Flavi.</title>
        <authorList>
            <consortium name="DOE Joint Genome Institute"/>
            <person name="Kjaerbolling I."/>
            <person name="Vesth T."/>
            <person name="Frisvad J.C."/>
            <person name="Nybo J.L."/>
            <person name="Theobald S."/>
            <person name="Kildgaard S."/>
            <person name="Isbrandt T."/>
            <person name="Kuo A."/>
            <person name="Sato A."/>
            <person name="Lyhne E.K."/>
            <person name="Kogle M.E."/>
            <person name="Wiebenga A."/>
            <person name="Kun R.S."/>
            <person name="Lubbers R.J."/>
            <person name="Makela M.R."/>
            <person name="Barry K."/>
            <person name="Chovatia M."/>
            <person name="Clum A."/>
            <person name="Daum C."/>
            <person name="Haridas S."/>
            <person name="He G."/>
            <person name="LaButti K."/>
            <person name="Lipzen A."/>
            <person name="Mondo S."/>
            <person name="Riley R."/>
            <person name="Salamov A."/>
            <person name="Simmons B.A."/>
            <person name="Magnuson J.K."/>
            <person name="Henrissat B."/>
            <person name="Mortensen U.H."/>
            <person name="Larsen T.O."/>
            <person name="Devries R.P."/>
            <person name="Grigoriev I.V."/>
            <person name="Machida M."/>
            <person name="Baker S.E."/>
            <person name="Andersen M.R."/>
        </authorList>
    </citation>
    <scope>NUCLEOTIDE SEQUENCE [LARGE SCALE GENOMIC DNA]</scope>
    <source>
        <strain evidence="3">IBT 14317</strain>
    </source>
</reference>
<dbReference type="AlphaFoldDB" id="A0A5N7CQB8"/>
<dbReference type="GO" id="GO:0016020">
    <property type="term" value="C:membrane"/>
    <property type="evidence" value="ECO:0007669"/>
    <property type="project" value="TreeGrafter"/>
</dbReference>
<dbReference type="PANTHER" id="PTHR46689">
    <property type="entry name" value="MEMBRANE PROTEIN, PUTATIVE-RELATED"/>
    <property type="match status" value="1"/>
</dbReference>
<dbReference type="CDD" id="cd07389">
    <property type="entry name" value="MPP_PhoD"/>
    <property type="match status" value="1"/>
</dbReference>
<gene>
    <name evidence="3" type="ORF">BDV23DRAFT_178444</name>
</gene>
<dbReference type="Pfam" id="PF19050">
    <property type="entry name" value="PhoD_2"/>
    <property type="match status" value="2"/>
</dbReference>
<dbReference type="InterPro" id="IPR038607">
    <property type="entry name" value="PhoD-like_sf"/>
</dbReference>
<dbReference type="Gene3D" id="3.60.21.70">
    <property type="entry name" value="PhoD-like phosphatase"/>
    <property type="match status" value="1"/>
</dbReference>